<reference evidence="2 3" key="1">
    <citation type="submission" date="2018-09" db="EMBL/GenBank/DDBJ databases">
        <title>Sphingomonas peninsula sp. nov., isolated from fildes peninsula, Antarctic soil.</title>
        <authorList>
            <person name="Yingchao G."/>
        </authorList>
    </citation>
    <scope>NUCLEOTIDE SEQUENCE [LARGE SCALE GENOMIC DNA]</scope>
    <source>
        <strain evidence="2 3">YZ-8</strain>
    </source>
</reference>
<name>A0A494TKQ9_SPHPE</name>
<feature type="transmembrane region" description="Helical" evidence="1">
    <location>
        <begin position="222"/>
        <end position="244"/>
    </location>
</feature>
<dbReference type="Proteomes" id="UP000276254">
    <property type="component" value="Chromosome"/>
</dbReference>
<protein>
    <recommendedName>
        <fullName evidence="4">Glycosyltransferase RgtA/B/C/D-like domain-containing protein</fullName>
    </recommendedName>
</protein>
<feature type="transmembrane region" description="Helical" evidence="1">
    <location>
        <begin position="265"/>
        <end position="287"/>
    </location>
</feature>
<accession>A0A494TKQ9</accession>
<evidence type="ECO:0000313" key="3">
    <source>
        <dbReference type="Proteomes" id="UP000276254"/>
    </source>
</evidence>
<dbReference type="AlphaFoldDB" id="A0A494TKQ9"/>
<gene>
    <name evidence="2" type="ORF">D3Y57_08520</name>
</gene>
<dbReference type="KEGG" id="spha:D3Y57_08520"/>
<organism evidence="2 3">
    <name type="scientific">Sphingomonas paeninsulae</name>
    <dbReference type="NCBI Taxonomy" id="2319844"/>
    <lineage>
        <taxon>Bacteria</taxon>
        <taxon>Pseudomonadati</taxon>
        <taxon>Pseudomonadota</taxon>
        <taxon>Alphaproteobacteria</taxon>
        <taxon>Sphingomonadales</taxon>
        <taxon>Sphingomonadaceae</taxon>
        <taxon>Sphingomonas</taxon>
    </lineage>
</organism>
<keyword evidence="3" id="KW-1185">Reference proteome</keyword>
<feature type="transmembrane region" description="Helical" evidence="1">
    <location>
        <begin position="188"/>
        <end position="216"/>
    </location>
</feature>
<feature type="transmembrane region" description="Helical" evidence="1">
    <location>
        <begin position="12"/>
        <end position="35"/>
    </location>
</feature>
<feature type="transmembrane region" description="Helical" evidence="1">
    <location>
        <begin position="135"/>
        <end position="157"/>
    </location>
</feature>
<keyword evidence="1" id="KW-1133">Transmembrane helix</keyword>
<feature type="transmembrane region" description="Helical" evidence="1">
    <location>
        <begin position="317"/>
        <end position="337"/>
    </location>
</feature>
<evidence type="ECO:0008006" key="4">
    <source>
        <dbReference type="Google" id="ProtNLM"/>
    </source>
</evidence>
<evidence type="ECO:0000256" key="1">
    <source>
        <dbReference type="SAM" id="Phobius"/>
    </source>
</evidence>
<dbReference type="RefSeq" id="WP_121152632.1">
    <property type="nucleotide sequence ID" value="NZ_CP032829.1"/>
</dbReference>
<evidence type="ECO:0000313" key="2">
    <source>
        <dbReference type="EMBL" id="AYJ86008.1"/>
    </source>
</evidence>
<dbReference type="OrthoDB" id="7270166at2"/>
<feature type="transmembrane region" description="Helical" evidence="1">
    <location>
        <begin position="163"/>
        <end position="181"/>
    </location>
</feature>
<keyword evidence="1" id="KW-0472">Membrane</keyword>
<feature type="transmembrane region" description="Helical" evidence="1">
    <location>
        <begin position="349"/>
        <end position="372"/>
    </location>
</feature>
<keyword evidence="1" id="KW-0812">Transmembrane</keyword>
<proteinExistence type="predicted"/>
<sequence>MNEVSAANPRNLWIARIALIAAVLPLVVGLVYYIIAVYRAVTFPFELDYGEGIVWQQMRDIVAGHGYGQIARFPGLVFHYPPVYHLLTAGLSNLSGSDPLFTGRLLSAGSTLGAGAVIALIIARITQSDGGGRGSWFCGLIGGLSVLSMVPVLNWSLFMRVDMVGFLFSFAGLYFGLCALTRPKLVHLAALCFVVAVYTKQTNVAAPIAVFATLLFLRPRTALAGIATGAVAGFGALAFLVWQTNGGFLRHIVLYNINRIEVSRLLQIFPAFGQHGLYFGVAALGFLHRMRRRLPDYRDCKGFFAVRDQFAGNTSDAQYLMLFGYFIFASLVLLTIAKSGASYNYFIEWMYVLSVFVGLAMRDAGLLAFGGIKTAVPIRQAVLLPLAVAVQAYLLPDVPEGTWYMEPARIVELRRLSAMVRTADKPVISDDMVMLLRSGKSVLFEPAIFAELASDGVWDERPFIAKIRHRDFAFFITNKDRGDPLYDSRYNPKVAEAIAAVYPKIRIIADLTVHFPADKPQP</sequence>
<dbReference type="EMBL" id="CP032829">
    <property type="protein sequence ID" value="AYJ86008.1"/>
    <property type="molecule type" value="Genomic_DNA"/>
</dbReference>
<feature type="transmembrane region" description="Helical" evidence="1">
    <location>
        <begin position="101"/>
        <end position="123"/>
    </location>
</feature>